<dbReference type="GO" id="GO:0016020">
    <property type="term" value="C:membrane"/>
    <property type="evidence" value="ECO:0007669"/>
    <property type="project" value="UniProtKB-SubCell"/>
</dbReference>
<dbReference type="InterPro" id="IPR005804">
    <property type="entry name" value="FA_desaturase_dom"/>
</dbReference>
<evidence type="ECO:0000259" key="13">
    <source>
        <dbReference type="Pfam" id="PF00487"/>
    </source>
</evidence>
<dbReference type="EC" id="1.14.19.1" evidence="14"/>
<keyword evidence="4 12" id="KW-0812">Transmembrane</keyword>
<evidence type="ECO:0000256" key="11">
    <source>
        <dbReference type="ARBA" id="ARBA00023160"/>
    </source>
</evidence>
<comment type="similarity">
    <text evidence="2">Belongs to the fatty acid desaturase type 2 family.</text>
</comment>
<keyword evidence="3" id="KW-0444">Lipid biosynthesis</keyword>
<feature type="transmembrane region" description="Helical" evidence="12">
    <location>
        <begin position="30"/>
        <end position="50"/>
    </location>
</feature>
<proteinExistence type="inferred from homology"/>
<feature type="transmembrane region" description="Helical" evidence="12">
    <location>
        <begin position="178"/>
        <end position="199"/>
    </location>
</feature>
<feature type="domain" description="Fatty acid desaturase" evidence="13">
    <location>
        <begin position="54"/>
        <end position="277"/>
    </location>
</feature>
<evidence type="ECO:0000313" key="14">
    <source>
        <dbReference type="EMBL" id="QJW96203.1"/>
    </source>
</evidence>
<protein>
    <submittedName>
        <fullName evidence="14">Acyl-CoA desaturase</fullName>
        <ecNumber evidence="14">1.14.19.1</ecNumber>
    </submittedName>
</protein>
<feature type="transmembrane region" description="Helical" evidence="12">
    <location>
        <begin position="211"/>
        <end position="230"/>
    </location>
</feature>
<evidence type="ECO:0000256" key="5">
    <source>
        <dbReference type="ARBA" id="ARBA00022832"/>
    </source>
</evidence>
<evidence type="ECO:0000256" key="8">
    <source>
        <dbReference type="ARBA" id="ARBA00023004"/>
    </source>
</evidence>
<keyword evidence="11" id="KW-0275">Fatty acid biosynthesis</keyword>
<evidence type="ECO:0000256" key="9">
    <source>
        <dbReference type="ARBA" id="ARBA00023098"/>
    </source>
</evidence>
<dbReference type="Proteomes" id="UP000503447">
    <property type="component" value="Chromosome"/>
</dbReference>
<evidence type="ECO:0000256" key="12">
    <source>
        <dbReference type="SAM" id="Phobius"/>
    </source>
</evidence>
<dbReference type="EMBL" id="CP053452">
    <property type="protein sequence ID" value="QJW96203.1"/>
    <property type="molecule type" value="Genomic_DNA"/>
</dbReference>
<keyword evidence="10 12" id="KW-0472">Membrane</keyword>
<dbReference type="PANTHER" id="PTHR11351">
    <property type="entry name" value="ACYL-COA DESATURASE"/>
    <property type="match status" value="1"/>
</dbReference>
<evidence type="ECO:0000256" key="10">
    <source>
        <dbReference type="ARBA" id="ARBA00023136"/>
    </source>
</evidence>
<evidence type="ECO:0000256" key="6">
    <source>
        <dbReference type="ARBA" id="ARBA00022989"/>
    </source>
</evidence>
<dbReference type="InterPro" id="IPR015876">
    <property type="entry name" value="Acyl-CoA_DS"/>
</dbReference>
<dbReference type="GO" id="GO:0004768">
    <property type="term" value="F:stearoyl-CoA 9-desaturase activity"/>
    <property type="evidence" value="ECO:0007669"/>
    <property type="project" value="UniProtKB-EC"/>
</dbReference>
<evidence type="ECO:0000313" key="15">
    <source>
        <dbReference type="Proteomes" id="UP000503447"/>
    </source>
</evidence>
<keyword evidence="5" id="KW-0276">Fatty acid metabolism</keyword>
<reference evidence="15" key="1">
    <citation type="submission" date="2020-05" db="EMBL/GenBank/DDBJ databases">
        <title>Frigoriglobus tundricola gen. nov., sp. nov., a psychrotolerant cellulolytic planctomycete of the family Gemmataceae with two divergent copies of 16S rRNA gene.</title>
        <authorList>
            <person name="Kulichevskaya I.S."/>
            <person name="Ivanova A.A."/>
            <person name="Naumoff D.G."/>
            <person name="Beletsky A.V."/>
            <person name="Rijpstra W.I.C."/>
            <person name="Sinninghe Damste J.S."/>
            <person name="Mardanov A.V."/>
            <person name="Ravin N.V."/>
            <person name="Dedysh S.N."/>
        </authorList>
    </citation>
    <scope>NUCLEOTIDE SEQUENCE [LARGE SCALE GENOMIC DNA]</scope>
    <source>
        <strain evidence="15">PL17</strain>
    </source>
</reference>
<dbReference type="AlphaFoldDB" id="A0A6M5YSD2"/>
<evidence type="ECO:0000256" key="7">
    <source>
        <dbReference type="ARBA" id="ARBA00023002"/>
    </source>
</evidence>
<dbReference type="KEGG" id="ftj:FTUN_3760"/>
<dbReference type="PRINTS" id="PR00075">
    <property type="entry name" value="FACDDSATRASE"/>
</dbReference>
<gene>
    <name evidence="14" type="ORF">FTUN_3760</name>
</gene>
<name>A0A6M5YSD2_9BACT</name>
<keyword evidence="15" id="KW-1185">Reference proteome</keyword>
<evidence type="ECO:0000256" key="2">
    <source>
        <dbReference type="ARBA" id="ARBA00008749"/>
    </source>
</evidence>
<dbReference type="GO" id="GO:0006633">
    <property type="term" value="P:fatty acid biosynthetic process"/>
    <property type="evidence" value="ECO:0007669"/>
    <property type="project" value="UniProtKB-KW"/>
</dbReference>
<dbReference type="Pfam" id="PF00487">
    <property type="entry name" value="FA_desaturase"/>
    <property type="match status" value="1"/>
</dbReference>
<comment type="subcellular location">
    <subcellularLocation>
        <location evidence="1">Membrane</location>
        <topology evidence="1">Multi-pass membrane protein</topology>
    </subcellularLocation>
</comment>
<dbReference type="PANTHER" id="PTHR11351:SF31">
    <property type="entry name" value="DESATURASE 1, ISOFORM A-RELATED"/>
    <property type="match status" value="1"/>
</dbReference>
<organism evidence="14 15">
    <name type="scientific">Frigoriglobus tundricola</name>
    <dbReference type="NCBI Taxonomy" id="2774151"/>
    <lineage>
        <taxon>Bacteria</taxon>
        <taxon>Pseudomonadati</taxon>
        <taxon>Planctomycetota</taxon>
        <taxon>Planctomycetia</taxon>
        <taxon>Gemmatales</taxon>
        <taxon>Gemmataceae</taxon>
        <taxon>Frigoriglobus</taxon>
    </lineage>
</organism>
<accession>A0A6M5YSD2</accession>
<evidence type="ECO:0000256" key="1">
    <source>
        <dbReference type="ARBA" id="ARBA00004141"/>
    </source>
</evidence>
<evidence type="ECO:0000256" key="3">
    <source>
        <dbReference type="ARBA" id="ARBA00022516"/>
    </source>
</evidence>
<feature type="transmembrane region" description="Helical" evidence="12">
    <location>
        <begin position="56"/>
        <end position="74"/>
    </location>
</feature>
<dbReference type="RefSeq" id="WP_171471833.1">
    <property type="nucleotide sequence ID" value="NZ_CP053452.2"/>
</dbReference>
<keyword evidence="6 12" id="KW-1133">Transmembrane helix</keyword>
<keyword evidence="7 14" id="KW-0560">Oxidoreductase</keyword>
<keyword evidence="9" id="KW-0443">Lipid metabolism</keyword>
<dbReference type="CDD" id="cd03505">
    <property type="entry name" value="Delta9-FADS-like"/>
    <property type="match status" value="1"/>
</dbReference>
<keyword evidence="8" id="KW-0408">Iron</keyword>
<evidence type="ECO:0000256" key="4">
    <source>
        <dbReference type="ARBA" id="ARBA00022692"/>
    </source>
</evidence>
<sequence>MSGRPTVFDRLLWRVNFLPRDSALRFQPRIAAGIFGFHLLALLACIPWLFDWSAVALVPLGMYLFGTLGINIGFHRLLTHRGFECPRWLECALTVLGVCCREGTPLSWVAIHRMHHQHSDDPTDPHTPKASFFWSHVGWFLVYDPAVWSISTYDRYVRDLLRDRFIKKLEKPRTQQRILLAQFAVFLALGAIVGALVHGSWLGALQMSLSWLVWGVFVRTVVVWHVTWSVNSLTHMWGYRNYNTHDDSRNNLFVGLVSNGEGWHNNHHAQPRAAAHGHRWWEFDVSFITIWGLEKLGLAWNVVRPKPRADVTPVTGSGAESHPTEAVVPAPVTAPVEVAVVAAPTVPAGPGSAA</sequence>